<sequence>MAFAVGMDAFSISLGLGIYRIRLRRIFYIGLVVGLFHVVMPTLGILTGHFLSGLFGQITTYIGGILLILLGIQMIYFCFREEENTAILPVGWGIIFFSLLVSLDSFSAGLSLGMFGVRTAAAVICFGIVATFLTWSGFLIGRKVHNLLGTYAEVFGGVVLAAFGFQLLFPISF</sequence>
<evidence type="ECO:0000313" key="10">
    <source>
        <dbReference type="Proteomes" id="UP001596147"/>
    </source>
</evidence>
<evidence type="ECO:0000256" key="7">
    <source>
        <dbReference type="ARBA" id="ARBA00023211"/>
    </source>
</evidence>
<feature type="transmembrane region" description="Helical" evidence="8">
    <location>
        <begin position="115"/>
        <end position="135"/>
    </location>
</feature>
<gene>
    <name evidence="8" type="primary">mntP</name>
    <name evidence="9" type="ORF">ACFPM4_17165</name>
</gene>
<accession>A0ABW0LKP0</accession>
<keyword evidence="10" id="KW-1185">Reference proteome</keyword>
<evidence type="ECO:0000256" key="5">
    <source>
        <dbReference type="ARBA" id="ARBA00023065"/>
    </source>
</evidence>
<comment type="subcellular location">
    <subcellularLocation>
        <location evidence="8">Cell membrane</location>
        <topology evidence="8">Multi-pass membrane protein</topology>
    </subcellularLocation>
</comment>
<name>A0ABW0LKP0_9BACI</name>
<keyword evidence="7 8" id="KW-0464">Manganese</keyword>
<feature type="transmembrane region" description="Helical" evidence="8">
    <location>
        <begin position="86"/>
        <end position="103"/>
    </location>
</feature>
<feature type="transmembrane region" description="Helical" evidence="8">
    <location>
        <begin position="147"/>
        <end position="169"/>
    </location>
</feature>
<evidence type="ECO:0000256" key="8">
    <source>
        <dbReference type="HAMAP-Rule" id="MF_01521"/>
    </source>
</evidence>
<dbReference type="Pfam" id="PF02659">
    <property type="entry name" value="Mntp"/>
    <property type="match status" value="1"/>
</dbReference>
<dbReference type="InterPro" id="IPR003810">
    <property type="entry name" value="Mntp/YtaF"/>
</dbReference>
<dbReference type="PANTHER" id="PTHR35529">
    <property type="entry name" value="MANGANESE EFFLUX PUMP MNTP-RELATED"/>
    <property type="match status" value="1"/>
</dbReference>
<evidence type="ECO:0000256" key="6">
    <source>
        <dbReference type="ARBA" id="ARBA00023136"/>
    </source>
</evidence>
<evidence type="ECO:0000256" key="3">
    <source>
        <dbReference type="ARBA" id="ARBA00022692"/>
    </source>
</evidence>
<dbReference type="Proteomes" id="UP001596147">
    <property type="component" value="Unassembled WGS sequence"/>
</dbReference>
<dbReference type="InterPro" id="IPR022929">
    <property type="entry name" value="Put_MntP"/>
</dbReference>
<comment type="similarity">
    <text evidence="8">Belongs to the MntP (TC 9.B.29) family.</text>
</comment>
<comment type="function">
    <text evidence="8">Probably functions as a manganese efflux pump.</text>
</comment>
<dbReference type="RefSeq" id="WP_382354796.1">
    <property type="nucleotide sequence ID" value="NZ_JBHSMC010000027.1"/>
</dbReference>
<feature type="transmembrane region" description="Helical" evidence="8">
    <location>
        <begin position="26"/>
        <end position="46"/>
    </location>
</feature>
<evidence type="ECO:0000256" key="4">
    <source>
        <dbReference type="ARBA" id="ARBA00022989"/>
    </source>
</evidence>
<protein>
    <recommendedName>
        <fullName evidence="8">Putative manganese efflux pump MntP</fullName>
    </recommendedName>
</protein>
<dbReference type="HAMAP" id="MF_01521">
    <property type="entry name" value="MntP_pump"/>
    <property type="match status" value="1"/>
</dbReference>
<evidence type="ECO:0000256" key="1">
    <source>
        <dbReference type="ARBA" id="ARBA00022448"/>
    </source>
</evidence>
<dbReference type="EMBL" id="JBHSMC010000027">
    <property type="protein sequence ID" value="MFC5466454.1"/>
    <property type="molecule type" value="Genomic_DNA"/>
</dbReference>
<keyword evidence="3 8" id="KW-0812">Transmembrane</keyword>
<comment type="caution">
    <text evidence="9">The sequence shown here is derived from an EMBL/GenBank/DDBJ whole genome shotgun (WGS) entry which is preliminary data.</text>
</comment>
<keyword evidence="6 8" id="KW-0472">Membrane</keyword>
<organism evidence="9 10">
    <name type="scientific">Lederbergia graminis</name>
    <dbReference type="NCBI Taxonomy" id="735518"/>
    <lineage>
        <taxon>Bacteria</taxon>
        <taxon>Bacillati</taxon>
        <taxon>Bacillota</taxon>
        <taxon>Bacilli</taxon>
        <taxon>Bacillales</taxon>
        <taxon>Bacillaceae</taxon>
        <taxon>Lederbergia</taxon>
    </lineage>
</organism>
<keyword evidence="1 8" id="KW-0813">Transport</keyword>
<evidence type="ECO:0000313" key="9">
    <source>
        <dbReference type="EMBL" id="MFC5466454.1"/>
    </source>
</evidence>
<keyword evidence="4 8" id="KW-1133">Transmembrane helix</keyword>
<evidence type="ECO:0000256" key="2">
    <source>
        <dbReference type="ARBA" id="ARBA00022475"/>
    </source>
</evidence>
<keyword evidence="2 8" id="KW-1003">Cell membrane</keyword>
<dbReference type="PANTHER" id="PTHR35529:SF1">
    <property type="entry name" value="MANGANESE EFFLUX PUMP MNTP-RELATED"/>
    <property type="match status" value="1"/>
</dbReference>
<keyword evidence="5 8" id="KW-0406">Ion transport</keyword>
<reference evidence="10" key="1">
    <citation type="journal article" date="2019" name="Int. J. Syst. Evol. Microbiol.">
        <title>The Global Catalogue of Microorganisms (GCM) 10K type strain sequencing project: providing services to taxonomists for standard genome sequencing and annotation.</title>
        <authorList>
            <consortium name="The Broad Institute Genomics Platform"/>
            <consortium name="The Broad Institute Genome Sequencing Center for Infectious Disease"/>
            <person name="Wu L."/>
            <person name="Ma J."/>
        </authorList>
    </citation>
    <scope>NUCLEOTIDE SEQUENCE [LARGE SCALE GENOMIC DNA]</scope>
    <source>
        <strain evidence="10">CGMCC 1.12237</strain>
    </source>
</reference>
<feature type="transmembrane region" description="Helical" evidence="8">
    <location>
        <begin position="58"/>
        <end position="79"/>
    </location>
</feature>
<proteinExistence type="inferred from homology"/>